<evidence type="ECO:0000256" key="1">
    <source>
        <dbReference type="ARBA" id="ARBA00022833"/>
    </source>
</evidence>
<dbReference type="InterPro" id="IPR003737">
    <property type="entry name" value="GlcNAc_PI_deacetylase-related"/>
</dbReference>
<dbReference type="OrthoDB" id="3514174at2"/>
<dbReference type="Pfam" id="PF02585">
    <property type="entry name" value="PIG-L"/>
    <property type="match status" value="1"/>
</dbReference>
<dbReference type="PANTHER" id="PTHR12993">
    <property type="entry name" value="N-ACETYLGLUCOSAMINYL-PHOSPHATIDYLINOSITOL DE-N-ACETYLASE-RELATED"/>
    <property type="match status" value="1"/>
</dbReference>
<dbReference type="Proteomes" id="UP000444960">
    <property type="component" value="Unassembled WGS sequence"/>
</dbReference>
<accession>A0A7I9V8X3</accession>
<sequence length="221" mass="23475">MVETFPEDWSTALVLVAHPDDPEYGLAAAVARWTSEGKRVVYALATSGEAGIEGMAPDEAGPLREGEQIASAAAVGVSEVEFWGFEDSEIVNTAELRAKVAETVARVCPDVTLSLYGGAEWAPGMPNQRDHMEFAQAVVDAYDAAGPLFCNGPDVTHAVDVDGFTDAAIDALECHRVYLEVLDPSTPVRQQATAQVEMTTGPIDGFPAARATGFHLLRAAR</sequence>
<dbReference type="AlphaFoldDB" id="A0A7I9V8X3"/>
<comment type="caution">
    <text evidence="2">The sequence shown here is derived from an EMBL/GenBank/DDBJ whole genome shotgun (WGS) entry which is preliminary data.</text>
</comment>
<dbReference type="InterPro" id="IPR024078">
    <property type="entry name" value="LmbE-like_dom_sf"/>
</dbReference>
<dbReference type="GO" id="GO:0016811">
    <property type="term" value="F:hydrolase activity, acting on carbon-nitrogen (but not peptide) bonds, in linear amides"/>
    <property type="evidence" value="ECO:0007669"/>
    <property type="project" value="TreeGrafter"/>
</dbReference>
<keyword evidence="3" id="KW-1185">Reference proteome</keyword>
<dbReference type="SUPFAM" id="SSF102588">
    <property type="entry name" value="LmbE-like"/>
    <property type="match status" value="1"/>
</dbReference>
<dbReference type="GO" id="GO:0016137">
    <property type="term" value="P:glycoside metabolic process"/>
    <property type="evidence" value="ECO:0007669"/>
    <property type="project" value="UniProtKB-ARBA"/>
</dbReference>
<dbReference type="RefSeq" id="WP_161895638.1">
    <property type="nucleotide sequence ID" value="NZ_BJOV01000005.1"/>
</dbReference>
<dbReference type="Gene3D" id="3.40.50.10320">
    <property type="entry name" value="LmbE-like"/>
    <property type="match status" value="1"/>
</dbReference>
<protein>
    <submittedName>
        <fullName evidence="2">GlcNAc-PI de-N-acetylase</fullName>
    </submittedName>
</protein>
<reference evidence="3" key="1">
    <citation type="submission" date="2019-06" db="EMBL/GenBank/DDBJ databases">
        <title>Gordonia isolated from sludge of a wastewater treatment plant.</title>
        <authorList>
            <person name="Tamura T."/>
            <person name="Aoyama K."/>
            <person name="Kang Y."/>
            <person name="Saito S."/>
            <person name="Akiyama N."/>
            <person name="Yazawa K."/>
            <person name="Gonoi T."/>
            <person name="Mikami Y."/>
        </authorList>
    </citation>
    <scope>NUCLEOTIDE SEQUENCE [LARGE SCALE GENOMIC DNA]</scope>
    <source>
        <strain evidence="3">NBRC 107696</strain>
    </source>
</reference>
<keyword evidence="1" id="KW-0862">Zinc</keyword>
<dbReference type="EMBL" id="BJOV01000005">
    <property type="protein sequence ID" value="GEE01846.1"/>
    <property type="molecule type" value="Genomic_DNA"/>
</dbReference>
<name>A0A7I9V8X3_9ACTN</name>
<dbReference type="PANTHER" id="PTHR12993:SF28">
    <property type="entry name" value="LMBE FAMILY PROTEIN"/>
    <property type="match status" value="1"/>
</dbReference>
<evidence type="ECO:0000313" key="3">
    <source>
        <dbReference type="Proteomes" id="UP000444960"/>
    </source>
</evidence>
<evidence type="ECO:0000313" key="2">
    <source>
        <dbReference type="EMBL" id="GEE01846.1"/>
    </source>
</evidence>
<gene>
    <name evidence="2" type="ORF">nbrc107696_22920</name>
</gene>
<proteinExistence type="predicted"/>
<organism evidence="2 3">
    <name type="scientific">Gordonia spumicola</name>
    <dbReference type="NCBI Taxonomy" id="589161"/>
    <lineage>
        <taxon>Bacteria</taxon>
        <taxon>Bacillati</taxon>
        <taxon>Actinomycetota</taxon>
        <taxon>Actinomycetes</taxon>
        <taxon>Mycobacteriales</taxon>
        <taxon>Gordoniaceae</taxon>
        <taxon>Gordonia</taxon>
    </lineage>
</organism>